<feature type="transmembrane region" description="Helical" evidence="1">
    <location>
        <begin position="61"/>
        <end position="77"/>
    </location>
</feature>
<comment type="caution">
    <text evidence="2">The sequence shown here is derived from an EMBL/GenBank/DDBJ whole genome shotgun (WGS) entry which is preliminary data.</text>
</comment>
<protein>
    <submittedName>
        <fullName evidence="2">Uncharacterized protein</fullName>
    </submittedName>
</protein>
<dbReference type="Proteomes" id="UP000548423">
    <property type="component" value="Unassembled WGS sequence"/>
</dbReference>
<proteinExistence type="predicted"/>
<sequence length="207" mass="24554">MSDAQREALHKLIKEQQQGSHQWLKYWLEYSAFDTWQFWFHVVMFLSPLIILYFAMDWKRALQLGFYGFNVHVWFGYFDDFGSTQGLWTYPYKMIPFVAHSLGMDASLAPVSFILVYQWTTKHNKNYYLYTLILSLGLSFVLKPIFVMHNLFKFNSWANYFHLFLTYGVILVLSKVITDIFLWLQKNAKENGSKVGTRIKKKGPVLK</sequence>
<feature type="transmembrane region" description="Helical" evidence="1">
    <location>
        <begin position="127"/>
        <end position="148"/>
    </location>
</feature>
<organism evidence="2 3">
    <name type="scientific">Neobacillus niacini</name>
    <dbReference type="NCBI Taxonomy" id="86668"/>
    <lineage>
        <taxon>Bacteria</taxon>
        <taxon>Bacillati</taxon>
        <taxon>Bacillota</taxon>
        <taxon>Bacilli</taxon>
        <taxon>Bacillales</taxon>
        <taxon>Bacillaceae</taxon>
        <taxon>Neobacillus</taxon>
    </lineage>
</organism>
<gene>
    <name evidence="2" type="ORF">F4694_002685</name>
</gene>
<keyword evidence="1" id="KW-0472">Membrane</keyword>
<feature type="transmembrane region" description="Helical" evidence="1">
    <location>
        <begin position="97"/>
        <end position="120"/>
    </location>
</feature>
<accession>A0A852TAV7</accession>
<name>A0A852TAV7_9BACI</name>
<dbReference type="InterPro" id="IPR048147">
    <property type="entry name" value="CBO0543-like"/>
</dbReference>
<evidence type="ECO:0000313" key="2">
    <source>
        <dbReference type="EMBL" id="NYE05910.1"/>
    </source>
</evidence>
<evidence type="ECO:0000256" key="1">
    <source>
        <dbReference type="SAM" id="Phobius"/>
    </source>
</evidence>
<dbReference type="AlphaFoldDB" id="A0A852TAV7"/>
<keyword evidence="1" id="KW-0812">Transmembrane</keyword>
<feature type="transmembrane region" description="Helical" evidence="1">
    <location>
        <begin position="36"/>
        <end position="54"/>
    </location>
</feature>
<feature type="transmembrane region" description="Helical" evidence="1">
    <location>
        <begin position="160"/>
        <end position="184"/>
    </location>
</feature>
<reference evidence="3" key="2">
    <citation type="submission" date="2020-08" db="EMBL/GenBank/DDBJ databases">
        <title>The Agave Microbiome: Exploring the role of microbial communities in plant adaptations to desert environments.</title>
        <authorList>
            <person name="Partida-Martinez L.P."/>
        </authorList>
    </citation>
    <scope>NUCLEOTIDE SEQUENCE [LARGE SCALE GENOMIC DNA]</scope>
    <source>
        <strain evidence="3">AT2.8</strain>
    </source>
</reference>
<evidence type="ECO:0000313" key="3">
    <source>
        <dbReference type="Proteomes" id="UP000548423"/>
    </source>
</evidence>
<reference evidence="3" key="1">
    <citation type="submission" date="2020-07" db="EMBL/GenBank/DDBJ databases">
        <authorList>
            <person name="Partida-Martinez L."/>
            <person name="Huntemann M."/>
            <person name="Clum A."/>
            <person name="Wang J."/>
            <person name="Palaniappan K."/>
            <person name="Ritter S."/>
            <person name="Chen I.-M."/>
            <person name="Stamatis D."/>
            <person name="Reddy T."/>
            <person name="O'Malley R."/>
            <person name="Daum C."/>
            <person name="Shapiro N."/>
            <person name="Ivanova N."/>
            <person name="Kyrpides N."/>
            <person name="Woyke T."/>
        </authorList>
    </citation>
    <scope>NUCLEOTIDE SEQUENCE [LARGE SCALE GENOMIC DNA]</scope>
    <source>
        <strain evidence="3">AT2.8</strain>
    </source>
</reference>
<keyword evidence="1" id="KW-1133">Transmembrane helix</keyword>
<dbReference type="NCBIfam" id="NF041644">
    <property type="entry name" value="CBO0543_fam"/>
    <property type="match status" value="1"/>
</dbReference>
<dbReference type="EMBL" id="JACCBX010000005">
    <property type="protein sequence ID" value="NYE05910.1"/>
    <property type="molecule type" value="Genomic_DNA"/>
</dbReference>